<dbReference type="EMBL" id="KE546990">
    <property type="protein sequence ID" value="EPY51984.1"/>
    <property type="molecule type" value="Genomic_DNA"/>
</dbReference>
<dbReference type="InterPro" id="IPR048519">
    <property type="entry name" value="Gfd2/YDR514C-like_C"/>
</dbReference>
<feature type="domain" description="Gfd2/YDR514C-like C-terminal" evidence="1">
    <location>
        <begin position="47"/>
        <end position="210"/>
    </location>
</feature>
<reference evidence="2 3" key="1">
    <citation type="journal article" date="2011" name="Science">
        <title>Comparative functional genomics of the fission yeasts.</title>
        <authorList>
            <person name="Rhind N."/>
            <person name="Chen Z."/>
            <person name="Yassour M."/>
            <person name="Thompson D.A."/>
            <person name="Haas B.J."/>
            <person name="Habib N."/>
            <person name="Wapinski I."/>
            <person name="Roy S."/>
            <person name="Lin M.F."/>
            <person name="Heiman D.I."/>
            <person name="Young S.K."/>
            <person name="Furuya K."/>
            <person name="Guo Y."/>
            <person name="Pidoux A."/>
            <person name="Chen H.M."/>
            <person name="Robbertse B."/>
            <person name="Goldberg J.M."/>
            <person name="Aoki K."/>
            <person name="Bayne E.H."/>
            <person name="Berlin A.M."/>
            <person name="Desjardins C.A."/>
            <person name="Dobbs E."/>
            <person name="Dukaj L."/>
            <person name="Fan L."/>
            <person name="FitzGerald M.G."/>
            <person name="French C."/>
            <person name="Gujja S."/>
            <person name="Hansen K."/>
            <person name="Keifenheim D."/>
            <person name="Levin J.Z."/>
            <person name="Mosher R.A."/>
            <person name="Mueller C.A."/>
            <person name="Pfiffner J."/>
            <person name="Priest M."/>
            <person name="Russ C."/>
            <person name="Smialowska A."/>
            <person name="Swoboda P."/>
            <person name="Sykes S.M."/>
            <person name="Vaughn M."/>
            <person name="Vengrova S."/>
            <person name="Yoder R."/>
            <person name="Zeng Q."/>
            <person name="Allshire R."/>
            <person name="Baulcombe D."/>
            <person name="Birren B.W."/>
            <person name="Brown W."/>
            <person name="Ekwall K."/>
            <person name="Kellis M."/>
            <person name="Leatherwood J."/>
            <person name="Levin H."/>
            <person name="Margalit H."/>
            <person name="Martienssen R."/>
            <person name="Nieduszynski C.A."/>
            <person name="Spatafora J.W."/>
            <person name="Friedman N."/>
            <person name="Dalgaard J.Z."/>
            <person name="Baumann P."/>
            <person name="Niki H."/>
            <person name="Regev A."/>
            <person name="Nusbaum C."/>
        </authorList>
    </citation>
    <scope>NUCLEOTIDE SEQUENCE [LARGE SCALE GENOMIC DNA]</scope>
    <source>
        <strain evidence="3">OY26 / ATCC MYA-4695 / CBS 11777 / NBRC 106824 / NRRL Y48691</strain>
    </source>
</reference>
<dbReference type="eggNOG" id="ENOG502S9V8">
    <property type="taxonomic scope" value="Eukaryota"/>
</dbReference>
<gene>
    <name evidence="2" type="ORF">SPOG_00405</name>
</gene>
<dbReference type="GO" id="GO:0005634">
    <property type="term" value="C:nucleus"/>
    <property type="evidence" value="ECO:0007669"/>
    <property type="project" value="TreeGrafter"/>
</dbReference>
<sequence>MTLEEGKATHGAGRLLEVKERKYARDMQIKREAKLAFEAIADKKWSFIVVDFEAYERDHKIITEAGITTRVNGQWQSFHYRITNYLHLRNGKYVPDEVDNFRFGQSVFLTKAALQRKLDEILQLPNSILVAHGISNELRYFQILGVDIPPKVIMLDTQNIFCFFKASKHNSNLSEVHVGLRSMLKLLEIRPFCLHNAGNDSKYTSDALQLMVAAFEVSMFRDIATET</sequence>
<accession>S9W0P3</accession>
<name>S9W0P3_SCHCR</name>
<dbReference type="InterPro" id="IPR012337">
    <property type="entry name" value="RNaseH-like_sf"/>
</dbReference>
<dbReference type="STRING" id="653667.S9W0P3"/>
<keyword evidence="3" id="KW-1185">Reference proteome</keyword>
<dbReference type="InterPro" id="IPR040151">
    <property type="entry name" value="Gfd2/YDR514C-like"/>
</dbReference>
<dbReference type="PANTHER" id="PTHR28083">
    <property type="entry name" value="GOOD FOR FULL DBP5 ACTIVITY PROTEIN 2"/>
    <property type="match status" value="1"/>
</dbReference>
<dbReference type="OrthoDB" id="5953249at2759"/>
<dbReference type="HOGENOM" id="CLU_099954_0_0_1"/>
<dbReference type="InterPro" id="IPR036397">
    <property type="entry name" value="RNaseH_sf"/>
</dbReference>
<dbReference type="AlphaFoldDB" id="S9W0P3"/>
<dbReference type="GeneID" id="25034737"/>
<protein>
    <submittedName>
        <fullName evidence="2">Fungal protein</fullName>
    </submittedName>
</protein>
<evidence type="ECO:0000259" key="1">
    <source>
        <dbReference type="Pfam" id="PF21762"/>
    </source>
</evidence>
<dbReference type="Gene3D" id="3.30.420.10">
    <property type="entry name" value="Ribonuclease H-like superfamily/Ribonuclease H"/>
    <property type="match status" value="1"/>
</dbReference>
<dbReference type="GO" id="GO:0003676">
    <property type="term" value="F:nucleic acid binding"/>
    <property type="evidence" value="ECO:0007669"/>
    <property type="project" value="InterPro"/>
</dbReference>
<dbReference type="Proteomes" id="UP000015464">
    <property type="component" value="Unassembled WGS sequence"/>
</dbReference>
<proteinExistence type="predicted"/>
<dbReference type="RefSeq" id="XP_013023368.1">
    <property type="nucleotide sequence ID" value="XM_013167914.1"/>
</dbReference>
<evidence type="ECO:0000313" key="3">
    <source>
        <dbReference type="Proteomes" id="UP000015464"/>
    </source>
</evidence>
<dbReference type="Pfam" id="PF21762">
    <property type="entry name" value="DEDDh_C"/>
    <property type="match status" value="1"/>
</dbReference>
<dbReference type="OMA" id="FCLHNAG"/>
<evidence type="ECO:0000313" key="2">
    <source>
        <dbReference type="EMBL" id="EPY51984.1"/>
    </source>
</evidence>
<dbReference type="SUPFAM" id="SSF53098">
    <property type="entry name" value="Ribonuclease H-like"/>
    <property type="match status" value="1"/>
</dbReference>
<organism evidence="2 3">
    <name type="scientific">Schizosaccharomyces cryophilus (strain OY26 / ATCC MYA-4695 / CBS 11777 / NBRC 106824 / NRRL Y48691)</name>
    <name type="common">Fission yeast</name>
    <dbReference type="NCBI Taxonomy" id="653667"/>
    <lineage>
        <taxon>Eukaryota</taxon>
        <taxon>Fungi</taxon>
        <taxon>Dikarya</taxon>
        <taxon>Ascomycota</taxon>
        <taxon>Taphrinomycotina</taxon>
        <taxon>Schizosaccharomycetes</taxon>
        <taxon>Schizosaccharomycetales</taxon>
        <taxon>Schizosaccharomycetaceae</taxon>
        <taxon>Schizosaccharomyces</taxon>
    </lineage>
</organism>
<dbReference type="PANTHER" id="PTHR28083:SF1">
    <property type="entry name" value="GOOD FOR FULL DBP5 ACTIVITY PROTEIN 2"/>
    <property type="match status" value="1"/>
</dbReference>